<dbReference type="VEuPathDB" id="FungiDB:PTTG_01358"/>
<protein>
    <submittedName>
        <fullName evidence="2 3">Uncharacterized protein</fullName>
    </submittedName>
</protein>
<feature type="region of interest" description="Disordered" evidence="1">
    <location>
        <begin position="79"/>
        <end position="133"/>
    </location>
</feature>
<dbReference type="EMBL" id="ADAS02000114">
    <property type="protein sequence ID" value="OAV89932.1"/>
    <property type="molecule type" value="Genomic_DNA"/>
</dbReference>
<keyword evidence="4" id="KW-1185">Reference proteome</keyword>
<dbReference type="AlphaFoldDB" id="A0A180GDB2"/>
<evidence type="ECO:0000313" key="2">
    <source>
        <dbReference type="EMBL" id="OAV89933.1"/>
    </source>
</evidence>
<reference evidence="2" key="1">
    <citation type="submission" date="2009-11" db="EMBL/GenBank/DDBJ databases">
        <authorList>
            <consortium name="The Broad Institute Genome Sequencing Platform"/>
            <person name="Ward D."/>
            <person name="Feldgarden M."/>
            <person name="Earl A."/>
            <person name="Young S.K."/>
            <person name="Zeng Q."/>
            <person name="Koehrsen M."/>
            <person name="Alvarado L."/>
            <person name="Berlin A."/>
            <person name="Bochicchio J."/>
            <person name="Borenstein D."/>
            <person name="Chapman S.B."/>
            <person name="Chen Z."/>
            <person name="Engels R."/>
            <person name="Freedman E."/>
            <person name="Gellesch M."/>
            <person name="Goldberg J."/>
            <person name="Griggs A."/>
            <person name="Gujja S."/>
            <person name="Heilman E."/>
            <person name="Heiman D."/>
            <person name="Hepburn T."/>
            <person name="Howarth C."/>
            <person name="Jen D."/>
            <person name="Larson L."/>
            <person name="Lewis B."/>
            <person name="Mehta T."/>
            <person name="Park D."/>
            <person name="Pearson M."/>
            <person name="Roberts A."/>
            <person name="Saif S."/>
            <person name="Shea T."/>
            <person name="Shenoy N."/>
            <person name="Sisk P."/>
            <person name="Stolte C."/>
            <person name="Sykes S."/>
            <person name="Thomson T."/>
            <person name="Walk T."/>
            <person name="White J."/>
            <person name="Yandava C."/>
            <person name="Izard J."/>
            <person name="Baranova O.V."/>
            <person name="Blanton J.M."/>
            <person name="Tanner A.C."/>
            <person name="Dewhirst F.E."/>
            <person name="Haas B."/>
            <person name="Nusbaum C."/>
            <person name="Birren B."/>
        </authorList>
    </citation>
    <scope>NUCLEOTIDE SEQUENCE [LARGE SCALE GENOMIC DNA]</scope>
    <source>
        <strain evidence="2">1-1 BBBD Race 1</strain>
    </source>
</reference>
<gene>
    <name evidence="2" type="ORF">PTTG_01358</name>
</gene>
<name>A0A180GDB2_PUCT1</name>
<dbReference type="OrthoDB" id="2502354at2759"/>
<reference evidence="3" key="4">
    <citation type="submission" date="2025-05" db="UniProtKB">
        <authorList>
            <consortium name="EnsemblFungi"/>
        </authorList>
    </citation>
    <scope>IDENTIFICATION</scope>
    <source>
        <strain evidence="3">isolate 1-1 / race 1 (BBBD)</strain>
    </source>
</reference>
<evidence type="ECO:0000313" key="3">
    <source>
        <dbReference type="EnsemblFungi" id="PTTG_01358-t43_1-p1"/>
    </source>
</evidence>
<reference evidence="2" key="2">
    <citation type="submission" date="2016-05" db="EMBL/GenBank/DDBJ databases">
        <title>Comparative analysis highlights variable genome content of wheat rusts and divergence of the mating loci.</title>
        <authorList>
            <person name="Cuomo C.A."/>
            <person name="Bakkeren G."/>
            <person name="Szabo L."/>
            <person name="Khalil H."/>
            <person name="Joly D."/>
            <person name="Goldberg J."/>
            <person name="Young S."/>
            <person name="Zeng Q."/>
            <person name="Fellers J."/>
        </authorList>
    </citation>
    <scope>NUCLEOTIDE SEQUENCE [LARGE SCALE GENOMIC DNA]</scope>
    <source>
        <strain evidence="2">1-1 BBBD Race 1</strain>
    </source>
</reference>
<feature type="compositionally biased region" description="Basic and acidic residues" evidence="1">
    <location>
        <begin position="90"/>
        <end position="110"/>
    </location>
</feature>
<evidence type="ECO:0000313" key="4">
    <source>
        <dbReference type="Proteomes" id="UP000005240"/>
    </source>
</evidence>
<dbReference type="EnsemblFungi" id="PTTG_01358-t43_1">
    <property type="protein sequence ID" value="PTTG_01358-t43_1-p1"/>
    <property type="gene ID" value="PTTG_01358"/>
</dbReference>
<dbReference type="EnsemblFungi" id="PTTG_01358-t43_2">
    <property type="protein sequence ID" value="PTTG_01358-t43_2-p1"/>
    <property type="gene ID" value="PTTG_01358"/>
</dbReference>
<dbReference type="EMBL" id="ADAS02000114">
    <property type="protein sequence ID" value="OAV89933.1"/>
    <property type="molecule type" value="Genomic_DNA"/>
</dbReference>
<proteinExistence type="predicted"/>
<dbReference type="Proteomes" id="UP000005240">
    <property type="component" value="Unassembled WGS sequence"/>
</dbReference>
<reference evidence="3 4" key="3">
    <citation type="journal article" date="2017" name="G3 (Bethesda)">
        <title>Comparative analysis highlights variable genome content of wheat rusts and divergence of the mating loci.</title>
        <authorList>
            <person name="Cuomo C.A."/>
            <person name="Bakkeren G."/>
            <person name="Khalil H.B."/>
            <person name="Panwar V."/>
            <person name="Joly D."/>
            <person name="Linning R."/>
            <person name="Sakthikumar S."/>
            <person name="Song X."/>
            <person name="Adiconis X."/>
            <person name="Fan L."/>
            <person name="Goldberg J.M."/>
            <person name="Levin J.Z."/>
            <person name="Young S."/>
            <person name="Zeng Q."/>
            <person name="Anikster Y."/>
            <person name="Bruce M."/>
            <person name="Wang M."/>
            <person name="Yin C."/>
            <person name="McCallum B."/>
            <person name="Szabo L.J."/>
            <person name="Hulbert S."/>
            <person name="Chen X."/>
            <person name="Fellers J.P."/>
        </authorList>
    </citation>
    <scope>NUCLEOTIDE SEQUENCE</scope>
    <source>
        <strain evidence="4">Isolate 1-1 / race 1 (BBBD)</strain>
        <strain evidence="3">isolate 1-1 / race 1 (BBBD)</strain>
    </source>
</reference>
<accession>A0A180GDB2</accession>
<evidence type="ECO:0000256" key="1">
    <source>
        <dbReference type="SAM" id="MobiDB-lite"/>
    </source>
</evidence>
<organism evidence="2">
    <name type="scientific">Puccinia triticina (isolate 1-1 / race 1 (BBBD))</name>
    <name type="common">Brown leaf rust fungus</name>
    <dbReference type="NCBI Taxonomy" id="630390"/>
    <lineage>
        <taxon>Eukaryota</taxon>
        <taxon>Fungi</taxon>
        <taxon>Dikarya</taxon>
        <taxon>Basidiomycota</taxon>
        <taxon>Pucciniomycotina</taxon>
        <taxon>Pucciniomycetes</taxon>
        <taxon>Pucciniales</taxon>
        <taxon>Pucciniaceae</taxon>
        <taxon>Puccinia</taxon>
    </lineage>
</organism>
<sequence>MMECASFQYNLSMSNKPSFASSEPVSPGRDLLVLSVGGGGTGKGTEGKYAKLRKSTSQSKLMVVAFSLGERCRRVLTKRKSSPQFEIDDPVDHEVDQMAETDAERVHSDPAHVSQLSRPPSPCLSPRPSSISSARVSYDSSFITLSYTESARSSLSSDLSFWCRGLDPAWECDFGAANDRPKNLVSSAS</sequence>